<dbReference type="OrthoDB" id="9802811at2"/>
<keyword evidence="6" id="KW-1185">Reference proteome</keyword>
<feature type="binding site" evidence="2">
    <location>
        <position position="54"/>
    </location>
    <ligand>
        <name>substrate</name>
    </ligand>
</feature>
<evidence type="ECO:0000313" key="6">
    <source>
        <dbReference type="Proteomes" id="UP000191110"/>
    </source>
</evidence>
<keyword evidence="2" id="KW-0547">Nucleotide-binding</keyword>
<dbReference type="Gene3D" id="3.90.650.10">
    <property type="entry name" value="PurM-like C-terminal domain"/>
    <property type="match status" value="1"/>
</dbReference>
<dbReference type="AlphaFoldDB" id="A0A1T2L169"/>
<feature type="binding site" evidence="2">
    <location>
        <position position="318"/>
    </location>
    <ligand>
        <name>substrate</name>
    </ligand>
</feature>
<protein>
    <recommendedName>
        <fullName evidence="2">Thiamine-monophosphate kinase</fullName>
        <shortName evidence="2">TMP kinase</shortName>
        <shortName evidence="2">Thiamine-phosphate kinase</shortName>
        <ecNumber evidence="2">2.7.4.16</ecNumber>
    </recommendedName>
</protein>
<dbReference type="Gene3D" id="3.30.1330.10">
    <property type="entry name" value="PurM-like, N-terminal domain"/>
    <property type="match status" value="1"/>
</dbReference>
<feature type="binding site" evidence="2">
    <location>
        <position position="146"/>
    </location>
    <ligand>
        <name>ATP</name>
        <dbReference type="ChEBI" id="CHEBI:30616"/>
    </ligand>
</feature>
<dbReference type="GO" id="GO:0000287">
    <property type="term" value="F:magnesium ion binding"/>
    <property type="evidence" value="ECO:0007669"/>
    <property type="project" value="UniProtKB-UniRule"/>
</dbReference>
<dbReference type="InterPro" id="IPR010918">
    <property type="entry name" value="PurM-like_C_dom"/>
</dbReference>
<dbReference type="EMBL" id="MPRL01000072">
    <property type="protein sequence ID" value="OOZ38821.1"/>
    <property type="molecule type" value="Genomic_DNA"/>
</dbReference>
<sequence>MPLSEFQLIQHYFQAHAAGRDDVVLGIGDDAALVTPHPDCELVLAIDTLVAGVHFPLDTDAADIGYKLLAVNLSDLAAMGAEPSWMTLALTLPESDPQWLEKFSQGLFELADQYGVAIIGGDTTRGPLTLSLQAHGQLPGGSALQRSGARPGDSVFVTGVLGGAAIALAALQGEFELSPDEMDHCRARLDRPTPRLAVGQALRGIATAAIDISDGLMADLGHIAGQSGVGAEIVADQLPLDVIESASLSAERHRQLALTVGDDYELCFTAPDSAIEKIRAIAFSSDCSITEIGKITASESVRVVDWQGKPIELQLDGYQHFPEQK</sequence>
<evidence type="ECO:0000259" key="4">
    <source>
        <dbReference type="Pfam" id="PF02769"/>
    </source>
</evidence>
<dbReference type="UniPathway" id="UPA00060">
    <property type="reaction ID" value="UER00142"/>
</dbReference>
<dbReference type="Pfam" id="PF00586">
    <property type="entry name" value="AIRS"/>
    <property type="match status" value="1"/>
</dbReference>
<evidence type="ECO:0000313" key="5">
    <source>
        <dbReference type="EMBL" id="OOZ38821.1"/>
    </source>
</evidence>
<dbReference type="InterPro" id="IPR036676">
    <property type="entry name" value="PurM-like_C_sf"/>
</dbReference>
<dbReference type="GO" id="GO:0005524">
    <property type="term" value="F:ATP binding"/>
    <property type="evidence" value="ECO:0007669"/>
    <property type="project" value="UniProtKB-UniRule"/>
</dbReference>
<keyword evidence="2" id="KW-0808">Transferase</keyword>
<feature type="binding site" evidence="2">
    <location>
        <position position="30"/>
    </location>
    <ligand>
        <name>Mg(2+)</name>
        <dbReference type="ChEBI" id="CHEBI:18420"/>
        <label>4</label>
    </ligand>
</feature>
<evidence type="ECO:0000256" key="1">
    <source>
        <dbReference type="ARBA" id="ARBA00022977"/>
    </source>
</evidence>
<keyword evidence="2" id="KW-0460">Magnesium</keyword>
<keyword evidence="2" id="KW-0067">ATP-binding</keyword>
<comment type="catalytic activity">
    <reaction evidence="2">
        <text>thiamine phosphate + ATP = thiamine diphosphate + ADP</text>
        <dbReference type="Rhea" id="RHEA:15913"/>
        <dbReference type="ChEBI" id="CHEBI:30616"/>
        <dbReference type="ChEBI" id="CHEBI:37575"/>
        <dbReference type="ChEBI" id="CHEBI:58937"/>
        <dbReference type="ChEBI" id="CHEBI:456216"/>
        <dbReference type="EC" id="2.7.4.16"/>
    </reaction>
</comment>
<dbReference type="InterPro" id="IPR016188">
    <property type="entry name" value="PurM-like_N"/>
</dbReference>
<keyword evidence="2" id="KW-0479">Metal-binding</keyword>
<dbReference type="GO" id="GO:0009229">
    <property type="term" value="P:thiamine diphosphate biosynthetic process"/>
    <property type="evidence" value="ECO:0007669"/>
    <property type="project" value="UniProtKB-UniRule"/>
</dbReference>
<feature type="binding site" evidence="2">
    <location>
        <begin position="121"/>
        <end position="122"/>
    </location>
    <ligand>
        <name>ATP</name>
        <dbReference type="ChEBI" id="CHEBI:30616"/>
    </ligand>
</feature>
<gene>
    <name evidence="2" type="primary">thiL</name>
    <name evidence="5" type="ORF">BOW53_14030</name>
</gene>
<feature type="binding site" evidence="2">
    <location>
        <position position="30"/>
    </location>
    <ligand>
        <name>Mg(2+)</name>
        <dbReference type="ChEBI" id="CHEBI:18420"/>
        <label>3</label>
    </ligand>
</feature>
<comment type="miscellaneous">
    <text evidence="2">Reaction mechanism of ThiL seems to utilize a direct, inline transfer of the gamma-phosphate of ATP to TMP rather than a phosphorylated enzyme intermediate.</text>
</comment>
<feature type="binding site" evidence="2">
    <location>
        <position position="213"/>
    </location>
    <ligand>
        <name>ATP</name>
        <dbReference type="ChEBI" id="CHEBI:30616"/>
    </ligand>
</feature>
<dbReference type="SUPFAM" id="SSF56042">
    <property type="entry name" value="PurM C-terminal domain-like"/>
    <property type="match status" value="1"/>
</dbReference>
<feature type="binding site" evidence="2">
    <location>
        <position position="122"/>
    </location>
    <ligand>
        <name>Mg(2+)</name>
        <dbReference type="ChEBI" id="CHEBI:18420"/>
        <label>1</label>
    </ligand>
</feature>
<comment type="caution">
    <text evidence="2">Lacks conserved residue(s) required for the propagation of feature annotation.</text>
</comment>
<feature type="binding site" evidence="2">
    <location>
        <position position="211"/>
    </location>
    <ligand>
        <name>Mg(2+)</name>
        <dbReference type="ChEBI" id="CHEBI:18420"/>
        <label>3</label>
    </ligand>
</feature>
<accession>A0A1T2L169</accession>
<dbReference type="NCBIfam" id="TIGR01379">
    <property type="entry name" value="thiL"/>
    <property type="match status" value="1"/>
</dbReference>
<feature type="binding site" evidence="2">
    <location>
        <position position="47"/>
    </location>
    <ligand>
        <name>Mg(2+)</name>
        <dbReference type="ChEBI" id="CHEBI:18420"/>
        <label>1</label>
    </ligand>
</feature>
<dbReference type="GO" id="GO:0009228">
    <property type="term" value="P:thiamine biosynthetic process"/>
    <property type="evidence" value="ECO:0007669"/>
    <property type="project" value="UniProtKB-KW"/>
</dbReference>
<feature type="binding site" evidence="2">
    <location>
        <position position="214"/>
    </location>
    <ligand>
        <name>Mg(2+)</name>
        <dbReference type="ChEBI" id="CHEBI:18420"/>
        <label>5</label>
    </ligand>
</feature>
<feature type="binding site" evidence="2">
    <location>
        <position position="75"/>
    </location>
    <ligand>
        <name>Mg(2+)</name>
        <dbReference type="ChEBI" id="CHEBI:18420"/>
        <label>2</label>
    </ligand>
</feature>
<organism evidence="5 6">
    <name type="scientific">Solemya pervernicosa gill symbiont</name>
    <dbReference type="NCBI Taxonomy" id="642797"/>
    <lineage>
        <taxon>Bacteria</taxon>
        <taxon>Pseudomonadati</taxon>
        <taxon>Pseudomonadota</taxon>
        <taxon>Gammaproteobacteria</taxon>
        <taxon>sulfur-oxidizing symbionts</taxon>
    </lineage>
</organism>
<dbReference type="EC" id="2.7.4.16" evidence="2"/>
<comment type="similarity">
    <text evidence="2">Belongs to the thiamine-monophosphate kinase family.</text>
</comment>
<dbReference type="PIRSF" id="PIRSF005303">
    <property type="entry name" value="Thiam_monoph_kin"/>
    <property type="match status" value="1"/>
</dbReference>
<evidence type="ECO:0000256" key="2">
    <source>
        <dbReference type="HAMAP-Rule" id="MF_02128"/>
    </source>
</evidence>
<feature type="domain" description="PurM-like C-terminal" evidence="4">
    <location>
        <begin position="150"/>
        <end position="304"/>
    </location>
</feature>
<comment type="pathway">
    <text evidence="2">Cofactor biosynthesis; thiamine diphosphate biosynthesis; thiamine diphosphate from thiamine phosphate: step 1/1.</text>
</comment>
<feature type="domain" description="PurM-like N-terminal" evidence="3">
    <location>
        <begin position="28"/>
        <end position="136"/>
    </location>
</feature>
<dbReference type="HAMAP" id="MF_02128">
    <property type="entry name" value="TMP_kinase"/>
    <property type="match status" value="1"/>
</dbReference>
<keyword evidence="1 2" id="KW-0784">Thiamine biosynthesis</keyword>
<reference evidence="5 6" key="1">
    <citation type="submission" date="2016-11" db="EMBL/GenBank/DDBJ databases">
        <title>Mixed transmission modes and dynamic genome evolution in an obligate animal-bacterial symbiosis.</title>
        <authorList>
            <person name="Russell S.L."/>
            <person name="Corbett-Detig R.B."/>
            <person name="Cavanaugh C.M."/>
        </authorList>
    </citation>
    <scope>NUCLEOTIDE SEQUENCE [LARGE SCALE GENOMIC DNA]</scope>
    <source>
        <strain evidence="5">Sveles-Q1</strain>
    </source>
</reference>
<keyword evidence="2 5" id="KW-0418">Kinase</keyword>
<feature type="binding site" evidence="2">
    <location>
        <position position="75"/>
    </location>
    <ligand>
        <name>Mg(2+)</name>
        <dbReference type="ChEBI" id="CHEBI:18420"/>
        <label>4</label>
    </ligand>
</feature>
<comment type="function">
    <text evidence="2">Catalyzes the ATP-dependent phosphorylation of thiamine-monophosphate (TMP) to form thiamine-pyrophosphate (TPP), the active form of vitamin B1.</text>
</comment>
<evidence type="ECO:0000259" key="3">
    <source>
        <dbReference type="Pfam" id="PF00586"/>
    </source>
</evidence>
<dbReference type="CDD" id="cd02194">
    <property type="entry name" value="ThiL"/>
    <property type="match status" value="1"/>
</dbReference>
<name>A0A1T2L169_9GAMM</name>
<dbReference type="PANTHER" id="PTHR30270">
    <property type="entry name" value="THIAMINE-MONOPHOSPHATE KINASE"/>
    <property type="match status" value="1"/>
</dbReference>
<dbReference type="GO" id="GO:0009030">
    <property type="term" value="F:thiamine-phosphate kinase activity"/>
    <property type="evidence" value="ECO:0007669"/>
    <property type="project" value="UniProtKB-UniRule"/>
</dbReference>
<feature type="binding site" evidence="2">
    <location>
        <position position="47"/>
    </location>
    <ligand>
        <name>Mg(2+)</name>
        <dbReference type="ChEBI" id="CHEBI:18420"/>
        <label>2</label>
    </ligand>
</feature>
<proteinExistence type="inferred from homology"/>
<dbReference type="InterPro" id="IPR036921">
    <property type="entry name" value="PurM-like_N_sf"/>
</dbReference>
<dbReference type="PANTHER" id="PTHR30270:SF0">
    <property type="entry name" value="THIAMINE-MONOPHOSPHATE KINASE"/>
    <property type="match status" value="1"/>
</dbReference>
<dbReference type="InterPro" id="IPR006283">
    <property type="entry name" value="ThiL-like"/>
</dbReference>
<feature type="binding site" evidence="2">
    <location>
        <position position="262"/>
    </location>
    <ligand>
        <name>substrate</name>
    </ligand>
</feature>
<dbReference type="RefSeq" id="WP_078484715.1">
    <property type="nucleotide sequence ID" value="NZ_MPRL01000072.1"/>
</dbReference>
<feature type="binding site" evidence="2">
    <location>
        <position position="75"/>
    </location>
    <ligand>
        <name>Mg(2+)</name>
        <dbReference type="ChEBI" id="CHEBI:18420"/>
        <label>3</label>
    </ligand>
</feature>
<comment type="caution">
    <text evidence="5">The sequence shown here is derived from an EMBL/GenBank/DDBJ whole genome shotgun (WGS) entry which is preliminary data.</text>
</comment>
<dbReference type="SUPFAM" id="SSF55326">
    <property type="entry name" value="PurM N-terminal domain-like"/>
    <property type="match status" value="1"/>
</dbReference>
<dbReference type="Pfam" id="PF02769">
    <property type="entry name" value="AIRS_C"/>
    <property type="match status" value="1"/>
</dbReference>
<dbReference type="Proteomes" id="UP000191110">
    <property type="component" value="Unassembled WGS sequence"/>
</dbReference>